<dbReference type="EMBL" id="CQPC01000081">
    <property type="protein sequence ID" value="CNV06853.1"/>
    <property type="molecule type" value="Genomic_DNA"/>
</dbReference>
<evidence type="ECO:0000313" key="4">
    <source>
        <dbReference type="Proteomes" id="UP000039541"/>
    </source>
</evidence>
<dbReference type="AlphaFoldDB" id="A0A655E6H8"/>
<sequence>MGVLYPYRWPILNYSTKPHVVITYQMQIKQHKAF</sequence>
<evidence type="ECO:0000313" key="1">
    <source>
        <dbReference type="EMBL" id="CNU12130.1"/>
    </source>
</evidence>
<dbReference type="Proteomes" id="UP000042394">
    <property type="component" value="Unassembled WGS sequence"/>
</dbReference>
<reference evidence="4 5" key="1">
    <citation type="submission" date="2015-03" db="EMBL/GenBank/DDBJ databases">
        <authorList>
            <consortium name="Pathogen Informatics"/>
        </authorList>
    </citation>
    <scope>NUCLEOTIDE SEQUENCE [LARGE SCALE GENOMIC DNA]</scope>
    <source>
        <strain evidence="3 4">3476</strain>
        <strain evidence="2 5">A1104</strain>
        <strain evidence="1 6">D4891</strain>
    </source>
</reference>
<name>A0A655E6H8_SALET</name>
<accession>A0A655E6H8</accession>
<evidence type="ECO:0000313" key="3">
    <source>
        <dbReference type="EMBL" id="CNV06853.1"/>
    </source>
</evidence>
<dbReference type="Proteomes" id="UP000041314">
    <property type="component" value="Unassembled WGS sequence"/>
</dbReference>
<evidence type="ECO:0000313" key="6">
    <source>
        <dbReference type="Proteomes" id="UP000042394"/>
    </source>
</evidence>
<gene>
    <name evidence="2" type="ORF">ERS008198_03169</name>
    <name evidence="3" type="ORF">ERS008202_04225</name>
    <name evidence="1" type="ORF">ERS008207_01880</name>
</gene>
<proteinExistence type="predicted"/>
<dbReference type="Proteomes" id="UP000039541">
    <property type="component" value="Unassembled WGS sequence"/>
</dbReference>
<dbReference type="EMBL" id="CQPD01000016">
    <property type="protein sequence ID" value="CNU12130.1"/>
    <property type="molecule type" value="Genomic_DNA"/>
</dbReference>
<protein>
    <submittedName>
        <fullName evidence="3">Uncharacterized protein</fullName>
    </submittedName>
</protein>
<dbReference type="EMBL" id="CQPA01000028">
    <property type="protein sequence ID" value="CNU61020.1"/>
    <property type="molecule type" value="Genomic_DNA"/>
</dbReference>
<evidence type="ECO:0000313" key="5">
    <source>
        <dbReference type="Proteomes" id="UP000041314"/>
    </source>
</evidence>
<evidence type="ECO:0000313" key="2">
    <source>
        <dbReference type="EMBL" id="CNU61020.1"/>
    </source>
</evidence>
<organism evidence="3 4">
    <name type="scientific">Salmonella enterica subsp. enterica serovar Bovismorbificans</name>
    <dbReference type="NCBI Taxonomy" id="58097"/>
    <lineage>
        <taxon>Bacteria</taxon>
        <taxon>Pseudomonadati</taxon>
        <taxon>Pseudomonadota</taxon>
        <taxon>Gammaproteobacteria</taxon>
        <taxon>Enterobacterales</taxon>
        <taxon>Enterobacteriaceae</taxon>
        <taxon>Salmonella</taxon>
    </lineage>
</organism>